<dbReference type="GO" id="GO:0036126">
    <property type="term" value="C:sperm flagellum"/>
    <property type="evidence" value="ECO:0007669"/>
    <property type="project" value="TreeGrafter"/>
</dbReference>
<dbReference type="GO" id="GO:0047372">
    <property type="term" value="F:monoacylglycerol lipase activity"/>
    <property type="evidence" value="ECO:0007669"/>
    <property type="project" value="TreeGrafter"/>
</dbReference>
<accession>A0AAW2YVZ6</accession>
<dbReference type="Proteomes" id="UP001431209">
    <property type="component" value="Unassembled WGS sequence"/>
</dbReference>
<protein>
    <submittedName>
        <fullName evidence="3">Uncharacterized protein</fullName>
    </submittedName>
</protein>
<dbReference type="AlphaFoldDB" id="A0AAW2YVZ6"/>
<feature type="active site" description="Charge relay system" evidence="2">
    <location>
        <position position="217"/>
    </location>
</feature>
<dbReference type="Gene3D" id="3.40.50.1820">
    <property type="entry name" value="alpha/beta hydrolase"/>
    <property type="match status" value="1"/>
</dbReference>
<dbReference type="GO" id="GO:0051792">
    <property type="term" value="P:medium-chain fatty acid biosynthetic process"/>
    <property type="evidence" value="ECO:0007669"/>
    <property type="project" value="TreeGrafter"/>
</dbReference>
<dbReference type="SUPFAM" id="SSF53474">
    <property type="entry name" value="alpha/beta-Hydrolases"/>
    <property type="match status" value="1"/>
</dbReference>
<dbReference type="GO" id="GO:0046464">
    <property type="term" value="P:acylglycerol catabolic process"/>
    <property type="evidence" value="ECO:0007669"/>
    <property type="project" value="TreeGrafter"/>
</dbReference>
<gene>
    <name evidence="3" type="ORF">AKO1_013615</name>
</gene>
<comment type="caution">
    <text evidence="3">The sequence shown here is derived from an EMBL/GenBank/DDBJ whole genome shotgun (WGS) entry which is preliminary data.</text>
</comment>
<comment type="similarity">
    <text evidence="1">Belongs to the AB hydrolase superfamily. AB hydrolase 4 family.</text>
</comment>
<dbReference type="InterPro" id="IPR050960">
    <property type="entry name" value="AB_hydrolase_4_sf"/>
</dbReference>
<dbReference type="PIRSF" id="PIRSF005211">
    <property type="entry name" value="Ab_hydro_YheT"/>
    <property type="match status" value="1"/>
</dbReference>
<evidence type="ECO:0000256" key="1">
    <source>
        <dbReference type="ARBA" id="ARBA00010884"/>
    </source>
</evidence>
<keyword evidence="4" id="KW-1185">Reference proteome</keyword>
<dbReference type="GO" id="GO:0051793">
    <property type="term" value="P:medium-chain fatty acid catabolic process"/>
    <property type="evidence" value="ECO:0007669"/>
    <property type="project" value="TreeGrafter"/>
</dbReference>
<feature type="active site" description="Charge relay system" evidence="2">
    <location>
        <position position="440"/>
    </location>
</feature>
<dbReference type="GO" id="GO:0043401">
    <property type="term" value="P:steroid hormone receptor signaling pathway"/>
    <property type="evidence" value="ECO:0007669"/>
    <property type="project" value="TreeGrafter"/>
</dbReference>
<name>A0AAW2YVZ6_9EUKA</name>
<dbReference type="GO" id="GO:0048240">
    <property type="term" value="P:sperm capacitation"/>
    <property type="evidence" value="ECO:0007669"/>
    <property type="project" value="TreeGrafter"/>
</dbReference>
<sequence length="479" mass="53833">MFRNMKWMNLSSMPKGKILLSAGVVAASSLFAAHQYDMWANHNTTQILRYGDDSIMNGILSRCSTLTSEPFTPNFFLSNLHAQTVFNALFRQSVDDNTLPITRKCYTFKDGTSVYLDWIEAIDEQDRINIKPRATLFIVPGVVSGTDGVGVKHIVVRAIKCGYRCVVFNYLSEDELHKNHKCIIPGGTCRTKDFTTVIKSVKRDIGNDCPLIAVGISLGANILANYLGSVVGKGCPPVDNPLPLLYDGDVPQDVVIHDVDEEQVLAKAKQPDHKVNDFSSAILIANPYRLALATRNLHKSKVHRTLYDNTFIPRRKQLFAKNVDVLLPMYMERRGISDVEAARKELLEKIWSCETTREMDRDLTMPLHERNFNVKYKNVDEFYETESCENCIDKIQIPTICVNATDDPISPSEVIPSIFEKVIESKNPNVVFVVTKKGGHSGWVDGILPYWGPTWIERSVIQCLDAMMVVNGNKNKSLA</sequence>
<evidence type="ECO:0000256" key="2">
    <source>
        <dbReference type="PIRSR" id="PIRSR005211-1"/>
    </source>
</evidence>
<evidence type="ECO:0000313" key="3">
    <source>
        <dbReference type="EMBL" id="KAL0480966.1"/>
    </source>
</evidence>
<dbReference type="EMBL" id="JAOPGA020000708">
    <property type="protein sequence ID" value="KAL0480966.1"/>
    <property type="molecule type" value="Genomic_DNA"/>
</dbReference>
<organism evidence="3 4">
    <name type="scientific">Acrasis kona</name>
    <dbReference type="NCBI Taxonomy" id="1008807"/>
    <lineage>
        <taxon>Eukaryota</taxon>
        <taxon>Discoba</taxon>
        <taxon>Heterolobosea</taxon>
        <taxon>Tetramitia</taxon>
        <taxon>Eutetramitia</taxon>
        <taxon>Acrasidae</taxon>
        <taxon>Acrasis</taxon>
    </lineage>
</organism>
<dbReference type="GO" id="GO:0097524">
    <property type="term" value="C:sperm plasma membrane"/>
    <property type="evidence" value="ECO:0007669"/>
    <property type="project" value="TreeGrafter"/>
</dbReference>
<proteinExistence type="inferred from homology"/>
<dbReference type="PANTHER" id="PTHR10794:SF45">
    <property type="entry name" value="MONOACYLGLYCEROL LIPASE ABHD2"/>
    <property type="match status" value="1"/>
</dbReference>
<dbReference type="GO" id="GO:0008126">
    <property type="term" value="F:acetylesterase activity"/>
    <property type="evidence" value="ECO:0007669"/>
    <property type="project" value="TreeGrafter"/>
</dbReference>
<dbReference type="PANTHER" id="PTHR10794">
    <property type="entry name" value="ABHYDROLASE DOMAIN-CONTAINING PROTEIN"/>
    <property type="match status" value="1"/>
</dbReference>
<reference evidence="3 4" key="1">
    <citation type="submission" date="2024-03" db="EMBL/GenBank/DDBJ databases">
        <title>The Acrasis kona genome and developmental transcriptomes reveal deep origins of eukaryotic multicellular pathways.</title>
        <authorList>
            <person name="Sheikh S."/>
            <person name="Fu C.-J."/>
            <person name="Brown M.W."/>
            <person name="Baldauf S.L."/>
        </authorList>
    </citation>
    <scope>NUCLEOTIDE SEQUENCE [LARGE SCALE GENOMIC DNA]</scope>
    <source>
        <strain evidence="3 4">ATCC MYA-3509</strain>
    </source>
</reference>
<evidence type="ECO:0000313" key="4">
    <source>
        <dbReference type="Proteomes" id="UP001431209"/>
    </source>
</evidence>
<dbReference type="InterPro" id="IPR012020">
    <property type="entry name" value="ABHD4"/>
</dbReference>
<feature type="active site" description="Charge relay system" evidence="2">
    <location>
        <position position="407"/>
    </location>
</feature>
<dbReference type="InterPro" id="IPR029058">
    <property type="entry name" value="AB_hydrolase_fold"/>
</dbReference>